<dbReference type="EMBL" id="JAWPMK010000013">
    <property type="protein sequence ID" value="MDW9353852.1"/>
    <property type="molecule type" value="Genomic_DNA"/>
</dbReference>
<evidence type="ECO:0000256" key="4">
    <source>
        <dbReference type="PROSITE-ProRule" id="PRU01248"/>
    </source>
</evidence>
<evidence type="ECO:0000256" key="1">
    <source>
        <dbReference type="ARBA" id="ARBA00022908"/>
    </source>
</evidence>
<keyword evidence="1" id="KW-0229">DNA integration</keyword>
<dbReference type="InterPro" id="IPR002104">
    <property type="entry name" value="Integrase_catalytic"/>
</dbReference>
<evidence type="ECO:0000313" key="8">
    <source>
        <dbReference type="EMBL" id="MDW9349306.1"/>
    </source>
</evidence>
<dbReference type="PANTHER" id="PTHR30349">
    <property type="entry name" value="PHAGE INTEGRASE-RELATED"/>
    <property type="match status" value="1"/>
</dbReference>
<evidence type="ECO:0000256" key="2">
    <source>
        <dbReference type="ARBA" id="ARBA00023125"/>
    </source>
</evidence>
<dbReference type="SUPFAM" id="SSF56349">
    <property type="entry name" value="DNA breaking-rejoining enzymes"/>
    <property type="match status" value="1"/>
</dbReference>
<dbReference type="GO" id="GO:0006310">
    <property type="term" value="P:DNA recombination"/>
    <property type="evidence" value="ECO:0007669"/>
    <property type="project" value="UniProtKB-KW"/>
</dbReference>
<evidence type="ECO:0000313" key="10">
    <source>
        <dbReference type="Proteomes" id="UP001271591"/>
    </source>
</evidence>
<evidence type="ECO:0000259" key="6">
    <source>
        <dbReference type="PROSITE" id="PS51900"/>
    </source>
</evidence>
<organism evidence="9 10">
    <name type="scientific">Escherichia coli</name>
    <dbReference type="NCBI Taxonomy" id="562"/>
    <lineage>
        <taxon>Bacteria</taxon>
        <taxon>Pseudomonadati</taxon>
        <taxon>Pseudomonadota</taxon>
        <taxon>Gammaproteobacteria</taxon>
        <taxon>Enterobacterales</taxon>
        <taxon>Enterobacteriaceae</taxon>
        <taxon>Escherichia</taxon>
    </lineage>
</organism>
<dbReference type="RefSeq" id="WP_001561241.1">
    <property type="nucleotide sequence ID" value="NZ_BDPJ01000025.1"/>
</dbReference>
<dbReference type="Gene3D" id="1.10.443.10">
    <property type="entry name" value="Intergrase catalytic core"/>
    <property type="match status" value="1"/>
</dbReference>
<dbReference type="InterPro" id="IPR050090">
    <property type="entry name" value="Tyrosine_recombinase_XerCD"/>
</dbReference>
<keyword evidence="3" id="KW-0233">DNA recombination</keyword>
<reference evidence="9" key="2">
    <citation type="submission" date="2023-10" db="EMBL/GenBank/DDBJ databases">
        <title>Draft Genome Sequence of a Shiga toxin-producing Escherichia coli strain from deer meat showing an IS-element integration in the B-subunit of the Shiga toxin Stx2b gene.</title>
        <authorList>
            <person name="Projahn M."/>
            <person name="Borowiak M."/>
        </authorList>
    </citation>
    <scope>NUCLEOTIDE SEQUENCE</scope>
    <source>
        <strain evidence="9">BfR-EC-18960</strain>
    </source>
</reference>
<feature type="domain" description="Tyr recombinase" evidence="5">
    <location>
        <begin position="163"/>
        <end position="319"/>
    </location>
</feature>
<evidence type="ECO:0000313" key="9">
    <source>
        <dbReference type="EMBL" id="MDW9353852.1"/>
    </source>
</evidence>
<dbReference type="InterPro" id="IPR013762">
    <property type="entry name" value="Integrase-like_cat_sf"/>
</dbReference>
<dbReference type="Pfam" id="PF00589">
    <property type="entry name" value="Phage_integrase"/>
    <property type="match status" value="1"/>
</dbReference>
<dbReference type="Gene3D" id="1.10.150.130">
    <property type="match status" value="1"/>
</dbReference>
<dbReference type="GO" id="GO:0003677">
    <property type="term" value="F:DNA binding"/>
    <property type="evidence" value="ECO:0007669"/>
    <property type="project" value="UniProtKB-UniRule"/>
</dbReference>
<evidence type="ECO:0000256" key="3">
    <source>
        <dbReference type="ARBA" id="ARBA00023172"/>
    </source>
</evidence>
<dbReference type="PROSITE" id="PS51900">
    <property type="entry name" value="CB"/>
    <property type="match status" value="1"/>
</dbReference>
<name>A0AAP8VV32_ECOLX</name>
<dbReference type="InterPro" id="IPR057084">
    <property type="entry name" value="Int_N"/>
</dbReference>
<dbReference type="Proteomes" id="UP001271591">
    <property type="component" value="Unassembled WGS sequence"/>
</dbReference>
<dbReference type="Proteomes" id="UP000711811">
    <property type="component" value="Unassembled WGS sequence"/>
</dbReference>
<dbReference type="AlphaFoldDB" id="A0AAP8VV32"/>
<dbReference type="EMBL" id="AATCLQ010000022">
    <property type="protein sequence ID" value="EFJ6482710.1"/>
    <property type="molecule type" value="Genomic_DNA"/>
</dbReference>
<feature type="domain" description="Core-binding (CB)" evidence="6">
    <location>
        <begin position="59"/>
        <end position="141"/>
    </location>
</feature>
<keyword evidence="2 4" id="KW-0238">DNA-binding</keyword>
<accession>A0AAP8VV32</accession>
<protein>
    <submittedName>
        <fullName evidence="9">Tyrosine-type recombinase/integrase</fullName>
    </submittedName>
</protein>
<dbReference type="InterPro" id="IPR011010">
    <property type="entry name" value="DNA_brk_join_enz"/>
</dbReference>
<dbReference type="PROSITE" id="PS51898">
    <property type="entry name" value="TYR_RECOMBINASE"/>
    <property type="match status" value="1"/>
</dbReference>
<dbReference type="PANTHER" id="PTHR30349:SF93">
    <property type="entry name" value="FELS-2 PROPHAGE PROTEIN"/>
    <property type="match status" value="1"/>
</dbReference>
<sequence length="331" mass="38002">MSIKKLADGKYCVDVRPAGSEGRRFRRRFPTRGEAAMYERHVLTHYHDKDWVEKPIERKALSDLLELWWVYHGKNHRYGAMNRVRIEAVLRDMQELGINRSDHLTRKNIIRYRLELMNRGIKQSTVNRYCAMMSGFFEKLIDVEEFVGDNPFHEIRKLTINQPEMAYLAHDDIPRLTALLSGDNLKAVLLSLATGGRWGEVANIKGEHIIGGKVIFMETKNGSRRVIPIAKDLESLIKVKATGRLMNPSYAIVRSAIRTVRPDLPVGQSVHVLRHTFATHFMINGGNIITLQRILGHSTIQQTMTYAHFAPDYLQDAVRFNPVAELSRFCP</sequence>
<dbReference type="InterPro" id="IPR044068">
    <property type="entry name" value="CB"/>
</dbReference>
<evidence type="ECO:0000259" key="5">
    <source>
        <dbReference type="PROSITE" id="PS51898"/>
    </source>
</evidence>
<dbReference type="GO" id="GO:0015074">
    <property type="term" value="P:DNA integration"/>
    <property type="evidence" value="ECO:0007669"/>
    <property type="project" value="UniProtKB-KW"/>
</dbReference>
<evidence type="ECO:0000313" key="7">
    <source>
        <dbReference type="EMBL" id="EFJ6482710.1"/>
    </source>
</evidence>
<gene>
    <name evidence="7" type="ORF">A2J79_003097</name>
    <name evidence="8" type="ORF">R8G00_06620</name>
    <name evidence="9" type="ORF">R8G00_31090</name>
</gene>
<dbReference type="InterPro" id="IPR010998">
    <property type="entry name" value="Integrase_recombinase_N"/>
</dbReference>
<dbReference type="CDD" id="cd00796">
    <property type="entry name" value="INT_Rci_Hp1_C"/>
    <property type="match status" value="1"/>
</dbReference>
<dbReference type="Pfam" id="PF24624">
    <property type="entry name" value="Int_N"/>
    <property type="match status" value="1"/>
</dbReference>
<comment type="caution">
    <text evidence="9">The sequence shown here is derived from an EMBL/GenBank/DDBJ whole genome shotgun (WGS) entry which is preliminary data.</text>
</comment>
<proteinExistence type="predicted"/>
<reference evidence="7" key="1">
    <citation type="submission" date="2020-02" db="EMBL/GenBank/DDBJ databases">
        <authorList>
            <person name="Ashton P.M."/>
            <person name="Dallman T."/>
            <person name="Nair S."/>
            <person name="De Pinna E."/>
            <person name="Peters T."/>
            <person name="Grant K."/>
        </authorList>
    </citation>
    <scope>NUCLEOTIDE SEQUENCE</scope>
    <source>
        <strain evidence="7">93335</strain>
    </source>
</reference>
<dbReference type="EMBL" id="JAWPMK010000001">
    <property type="protein sequence ID" value="MDW9349306.1"/>
    <property type="molecule type" value="Genomic_DNA"/>
</dbReference>